<dbReference type="EMBL" id="JAPNKA010000001">
    <property type="protein sequence ID" value="MCY1073815.1"/>
    <property type="molecule type" value="Genomic_DNA"/>
</dbReference>
<name>A0ABT3ZWQ6_9BACT</name>
<sequence>MPQKAKFGTKALQAAKKAVTLEFTADDRPGTGPGVPGNVPPLSNHHILSQRYMQLIFRIKEFKGEADYFRRFTNINAMTWKNTATNKLAEWVWTPYNLFQGPTGQYRTDDPKSGIEQTKPHGLDGARWVALKMLAYTLFKHVKEDKLLKILAGEKVKFEVTDELHAELNRWLQAFHDAITEAHGNYAAYGFAGADWAQANGRYRVHACNCKGCNATTHTLAKYQK</sequence>
<keyword evidence="2" id="KW-1185">Reference proteome</keyword>
<dbReference type="RefSeq" id="WP_267532806.1">
    <property type="nucleotide sequence ID" value="NZ_JAPNKA010000001.1"/>
</dbReference>
<organism evidence="1 2">
    <name type="scientific">Archangium lansingense</name>
    <dbReference type="NCBI Taxonomy" id="2995310"/>
    <lineage>
        <taxon>Bacteria</taxon>
        <taxon>Pseudomonadati</taxon>
        <taxon>Myxococcota</taxon>
        <taxon>Myxococcia</taxon>
        <taxon>Myxococcales</taxon>
        <taxon>Cystobacterineae</taxon>
        <taxon>Archangiaceae</taxon>
        <taxon>Archangium</taxon>
    </lineage>
</organism>
<proteinExistence type="predicted"/>
<dbReference type="Proteomes" id="UP001207654">
    <property type="component" value="Unassembled WGS sequence"/>
</dbReference>
<protein>
    <submittedName>
        <fullName evidence="1">Uncharacterized protein</fullName>
    </submittedName>
</protein>
<reference evidence="1 2" key="1">
    <citation type="submission" date="2022-11" db="EMBL/GenBank/DDBJ databases">
        <title>Minimal conservation of predation-associated metabolite biosynthetic gene clusters underscores biosynthetic potential of Myxococcota including descriptions for ten novel species: Archangium lansinium sp. nov., Myxococcus landrumus sp. nov., Nannocystis bai.</title>
        <authorList>
            <person name="Ahearne A."/>
            <person name="Stevens C."/>
            <person name="Phillips K."/>
        </authorList>
    </citation>
    <scope>NUCLEOTIDE SEQUENCE [LARGE SCALE GENOMIC DNA]</scope>
    <source>
        <strain evidence="1 2">MIWBW</strain>
    </source>
</reference>
<evidence type="ECO:0000313" key="1">
    <source>
        <dbReference type="EMBL" id="MCY1073815.1"/>
    </source>
</evidence>
<comment type="caution">
    <text evidence="1">The sequence shown here is derived from an EMBL/GenBank/DDBJ whole genome shotgun (WGS) entry which is preliminary data.</text>
</comment>
<evidence type="ECO:0000313" key="2">
    <source>
        <dbReference type="Proteomes" id="UP001207654"/>
    </source>
</evidence>
<accession>A0ABT3ZWQ6</accession>
<gene>
    <name evidence="1" type="ORF">OV287_04905</name>
</gene>